<evidence type="ECO:0000313" key="5">
    <source>
        <dbReference type="Proteomes" id="UP000281192"/>
    </source>
</evidence>
<feature type="region of interest" description="Disordered" evidence="1">
    <location>
        <begin position="18"/>
        <end position="51"/>
    </location>
</feature>
<gene>
    <name evidence="2" type="ORF">C1707_11535</name>
    <name evidence="3" type="ORF">CFHF_07950</name>
</gene>
<dbReference type="EMBL" id="PJRQ01000015">
    <property type="protein sequence ID" value="PLR17751.1"/>
    <property type="molecule type" value="Genomic_DNA"/>
</dbReference>
<evidence type="ECO:0000313" key="4">
    <source>
        <dbReference type="Proteomes" id="UP000234483"/>
    </source>
</evidence>
<name>A0A2N5CVB5_9CAUL</name>
<reference evidence="3 4" key="1">
    <citation type="submission" date="2017-12" db="EMBL/GenBank/DDBJ databases">
        <title>The genome sequence of Caulobacter flavus CGMCC1 15093.</title>
        <authorList>
            <person name="Gao J."/>
            <person name="Mao X."/>
            <person name="Sun J."/>
        </authorList>
    </citation>
    <scope>NUCLEOTIDE SEQUENCE [LARGE SCALE GENOMIC DNA]</scope>
    <source>
        <strain evidence="3 4">CGMCC1 15093</strain>
    </source>
</reference>
<evidence type="ECO:0000256" key="1">
    <source>
        <dbReference type="SAM" id="MobiDB-lite"/>
    </source>
</evidence>
<keyword evidence="5" id="KW-1185">Reference proteome</keyword>
<organism evidence="3 4">
    <name type="scientific">Caulobacter flavus</name>
    <dbReference type="NCBI Taxonomy" id="1679497"/>
    <lineage>
        <taxon>Bacteria</taxon>
        <taxon>Pseudomonadati</taxon>
        <taxon>Pseudomonadota</taxon>
        <taxon>Alphaproteobacteria</taxon>
        <taxon>Caulobacterales</taxon>
        <taxon>Caulobacteraceae</taxon>
        <taxon>Caulobacter</taxon>
    </lineage>
</organism>
<evidence type="ECO:0000313" key="2">
    <source>
        <dbReference type="EMBL" id="AYV46843.1"/>
    </source>
</evidence>
<reference evidence="2 5" key="2">
    <citation type="submission" date="2018-01" db="EMBL/GenBank/DDBJ databases">
        <title>Complete genome sequence of Caulobacter flavus RHGG3.</title>
        <authorList>
            <person name="Yang E."/>
        </authorList>
    </citation>
    <scope>NUCLEOTIDE SEQUENCE [LARGE SCALE GENOMIC DNA]</scope>
    <source>
        <strain evidence="2 5">RHGG3</strain>
    </source>
</reference>
<dbReference type="Proteomes" id="UP000234483">
    <property type="component" value="Unassembled WGS sequence"/>
</dbReference>
<dbReference type="Proteomes" id="UP000281192">
    <property type="component" value="Chromosome"/>
</dbReference>
<accession>A0A2N5CVB5</accession>
<protein>
    <submittedName>
        <fullName evidence="3">Uncharacterized protein</fullName>
    </submittedName>
</protein>
<sequence length="71" mass="7416">MEIGGAFRVSSPLSRFATASPEGEHLGASDPHPLGEVARRAGGACGAQQKRPRIAPGPFPISCEFYASYEA</sequence>
<dbReference type="EMBL" id="CP026100">
    <property type="protein sequence ID" value="AYV46843.1"/>
    <property type="molecule type" value="Genomic_DNA"/>
</dbReference>
<evidence type="ECO:0000313" key="3">
    <source>
        <dbReference type="EMBL" id="PLR17751.1"/>
    </source>
</evidence>
<proteinExistence type="predicted"/>
<dbReference type="KEGG" id="cfh:C1707_11535"/>
<dbReference type="AlphaFoldDB" id="A0A2N5CVB5"/>